<keyword evidence="2" id="KW-1185">Reference proteome</keyword>
<evidence type="ECO:0000313" key="1">
    <source>
        <dbReference type="EMBL" id="KAK1632149.1"/>
    </source>
</evidence>
<dbReference type="Proteomes" id="UP001231189">
    <property type="component" value="Unassembled WGS sequence"/>
</dbReference>
<dbReference type="PANTHER" id="PTHR31672:SF13">
    <property type="entry name" value="F-BOX PROTEIN CPR30-LIKE"/>
    <property type="match status" value="1"/>
</dbReference>
<gene>
    <name evidence="1" type="ORF">QYE76_006464</name>
</gene>
<dbReference type="PANTHER" id="PTHR31672">
    <property type="entry name" value="BNACNNG10540D PROTEIN"/>
    <property type="match status" value="1"/>
</dbReference>
<sequence length="404" mass="45442">MADLYVPPEIVYEVLLRVPAAYVSRLRGVSPLWKATIDCPLFRDAHRRRRPPMLLVFSRADHVSSDLSNVELNEFDADEREPRRLLRFAAVTTPAPLRAQFPELQALGATPDSIYKVEGSFAGVILVSSADTLYASNPVTRRWARLPPIHLHRGVMALYGVGTDDFRVLFSDGIGGCSVFDLASRVTRHIGTPTLPGSPPGLALLLGDGLRQDGYDDPPVYLDNHLYWRPQISDQGLHWIVGFHVQDEVFGWLNPPSIRLGKRSSTVDVDILFQIRGTLAAASLDLTTMTVNTWIRQRPTWLPGHRVHLPAEAIASHAYTIEGMTNNLKVFIVSDRLDVLVQLPRAALHTDRRGCIIKFHNNMICTPHRFESNLHVQECLPQSSGDDEECEDNKFFDFDRNTRQ</sequence>
<evidence type="ECO:0000313" key="2">
    <source>
        <dbReference type="Proteomes" id="UP001231189"/>
    </source>
</evidence>
<name>A0AAD8W3B8_LOLMU</name>
<dbReference type="EMBL" id="JAUUTY010000005">
    <property type="protein sequence ID" value="KAK1632149.1"/>
    <property type="molecule type" value="Genomic_DNA"/>
</dbReference>
<dbReference type="InterPro" id="IPR036047">
    <property type="entry name" value="F-box-like_dom_sf"/>
</dbReference>
<accession>A0AAD8W3B8</accession>
<evidence type="ECO:0008006" key="3">
    <source>
        <dbReference type="Google" id="ProtNLM"/>
    </source>
</evidence>
<proteinExistence type="predicted"/>
<reference evidence="1" key="1">
    <citation type="submission" date="2023-07" db="EMBL/GenBank/DDBJ databases">
        <title>A chromosome-level genome assembly of Lolium multiflorum.</title>
        <authorList>
            <person name="Chen Y."/>
            <person name="Copetti D."/>
            <person name="Kolliker R."/>
            <person name="Studer B."/>
        </authorList>
    </citation>
    <scope>NUCLEOTIDE SEQUENCE</scope>
    <source>
        <strain evidence="1">02402/16</strain>
        <tissue evidence="1">Leaf</tissue>
    </source>
</reference>
<organism evidence="1 2">
    <name type="scientific">Lolium multiflorum</name>
    <name type="common">Italian ryegrass</name>
    <name type="synonym">Lolium perenne subsp. multiflorum</name>
    <dbReference type="NCBI Taxonomy" id="4521"/>
    <lineage>
        <taxon>Eukaryota</taxon>
        <taxon>Viridiplantae</taxon>
        <taxon>Streptophyta</taxon>
        <taxon>Embryophyta</taxon>
        <taxon>Tracheophyta</taxon>
        <taxon>Spermatophyta</taxon>
        <taxon>Magnoliopsida</taxon>
        <taxon>Liliopsida</taxon>
        <taxon>Poales</taxon>
        <taxon>Poaceae</taxon>
        <taxon>BOP clade</taxon>
        <taxon>Pooideae</taxon>
        <taxon>Poodae</taxon>
        <taxon>Poeae</taxon>
        <taxon>Poeae Chloroplast Group 2 (Poeae type)</taxon>
        <taxon>Loliodinae</taxon>
        <taxon>Loliinae</taxon>
        <taxon>Lolium</taxon>
    </lineage>
</organism>
<comment type="caution">
    <text evidence="1">The sequence shown here is derived from an EMBL/GenBank/DDBJ whole genome shotgun (WGS) entry which is preliminary data.</text>
</comment>
<dbReference type="AlphaFoldDB" id="A0AAD8W3B8"/>
<dbReference type="SUPFAM" id="SSF81383">
    <property type="entry name" value="F-box domain"/>
    <property type="match status" value="1"/>
</dbReference>
<dbReference type="InterPro" id="IPR050796">
    <property type="entry name" value="SCF_F-box_component"/>
</dbReference>
<protein>
    <recommendedName>
        <fullName evidence="3">F-box domain-containing protein</fullName>
    </recommendedName>
</protein>